<evidence type="ECO:0000256" key="1">
    <source>
        <dbReference type="ARBA" id="ARBA00010944"/>
    </source>
</evidence>
<evidence type="ECO:0000256" key="2">
    <source>
        <dbReference type="RuleBase" id="RU364082"/>
    </source>
</evidence>
<dbReference type="EMBL" id="JBHSLD010000006">
    <property type="protein sequence ID" value="MFC5380255.1"/>
    <property type="molecule type" value="Genomic_DNA"/>
</dbReference>
<comment type="function">
    <text evidence="2">Catalyzes the reduction of dTDP-6-deoxy-L-lyxo-4-hexulose to yield dTDP-L-rhamnose.</text>
</comment>
<sequence length="301" mass="31503">MDVLVIGASGLLGTDLVTALLEADHEVTGLGQSELDVRTLAVDDEDAVRHAVGGHDVVVDAAGLPPEAAERHPSLAFDVDAVGAQLVAAACARTGTRLVHVSSADVVAGHPQGSPVPVTAPLRPLGAHGRAHAAGEWAVRASGADALVVRAGWLYGAHGDCLPRMLAALARETDALRVPASWAGQPTWTVDVARVVVGLLEVGAPAGVYPASAMGWTDRFGWALEVWESLGRDLDLLEPVEGEDPGDDHDDHDHHVEHDGPVEPPGWSVLAPQPLRRLGVEPVGPWRLRWQEAADEVLAGL</sequence>
<comment type="caution">
    <text evidence="5">The sequence shown here is derived from an EMBL/GenBank/DDBJ whole genome shotgun (WGS) entry which is preliminary data.</text>
</comment>
<feature type="compositionally biased region" description="Basic and acidic residues" evidence="3">
    <location>
        <begin position="249"/>
        <end position="261"/>
    </location>
</feature>
<dbReference type="RefSeq" id="WP_340267210.1">
    <property type="nucleotide sequence ID" value="NZ_JBBEOG010000001.1"/>
</dbReference>
<dbReference type="Proteomes" id="UP001596122">
    <property type="component" value="Unassembled WGS sequence"/>
</dbReference>
<dbReference type="Gene3D" id="3.40.50.720">
    <property type="entry name" value="NAD(P)-binding Rossmann-like Domain"/>
    <property type="match status" value="1"/>
</dbReference>
<keyword evidence="2" id="KW-0521">NADP</keyword>
<feature type="region of interest" description="Disordered" evidence="3">
    <location>
        <begin position="237"/>
        <end position="268"/>
    </location>
</feature>
<dbReference type="InterPro" id="IPR029903">
    <property type="entry name" value="RmlD-like-bd"/>
</dbReference>
<comment type="similarity">
    <text evidence="1 2">Belongs to the dTDP-4-dehydrorhamnose reductase family.</text>
</comment>
<evidence type="ECO:0000313" key="6">
    <source>
        <dbReference type="Proteomes" id="UP001596122"/>
    </source>
</evidence>
<dbReference type="SUPFAM" id="SSF51735">
    <property type="entry name" value="NAD(P)-binding Rossmann-fold domains"/>
    <property type="match status" value="1"/>
</dbReference>
<dbReference type="PANTHER" id="PTHR10491">
    <property type="entry name" value="DTDP-4-DEHYDRORHAMNOSE REDUCTASE"/>
    <property type="match status" value="1"/>
</dbReference>
<name>A0ABW0GK60_9MICO</name>
<accession>A0ABW0GK60</accession>
<dbReference type="Pfam" id="PF04321">
    <property type="entry name" value="RmlD_sub_bind"/>
    <property type="match status" value="1"/>
</dbReference>
<feature type="compositionally biased region" description="Acidic residues" evidence="3">
    <location>
        <begin position="237"/>
        <end position="248"/>
    </location>
</feature>
<dbReference type="InterPro" id="IPR036291">
    <property type="entry name" value="NAD(P)-bd_dom_sf"/>
</dbReference>
<dbReference type="InterPro" id="IPR005913">
    <property type="entry name" value="dTDP_dehydrorham_reduct"/>
</dbReference>
<keyword evidence="6" id="KW-1185">Reference proteome</keyword>
<evidence type="ECO:0000259" key="4">
    <source>
        <dbReference type="Pfam" id="PF04321"/>
    </source>
</evidence>
<organism evidence="5 6">
    <name type="scientific">Aquipuribacter nitratireducens</name>
    <dbReference type="NCBI Taxonomy" id="650104"/>
    <lineage>
        <taxon>Bacteria</taxon>
        <taxon>Bacillati</taxon>
        <taxon>Actinomycetota</taxon>
        <taxon>Actinomycetes</taxon>
        <taxon>Micrococcales</taxon>
        <taxon>Intrasporangiaceae</taxon>
        <taxon>Aquipuribacter</taxon>
    </lineage>
</organism>
<proteinExistence type="inferred from homology"/>
<protein>
    <recommendedName>
        <fullName evidence="2">dTDP-4-dehydrorhamnose reductase</fullName>
        <ecNumber evidence="2">1.1.1.133</ecNumber>
    </recommendedName>
</protein>
<keyword evidence="2" id="KW-0560">Oxidoreductase</keyword>
<evidence type="ECO:0000313" key="5">
    <source>
        <dbReference type="EMBL" id="MFC5380255.1"/>
    </source>
</evidence>
<dbReference type="PANTHER" id="PTHR10491:SF4">
    <property type="entry name" value="METHIONINE ADENOSYLTRANSFERASE 2 SUBUNIT BETA"/>
    <property type="match status" value="1"/>
</dbReference>
<feature type="domain" description="RmlD-like substrate binding" evidence="4">
    <location>
        <begin position="1"/>
        <end position="244"/>
    </location>
</feature>
<gene>
    <name evidence="5" type="ORF">ACFPJ6_05590</name>
</gene>
<dbReference type="EC" id="1.1.1.133" evidence="2"/>
<reference evidence="6" key="1">
    <citation type="journal article" date="2019" name="Int. J. Syst. Evol. Microbiol.">
        <title>The Global Catalogue of Microorganisms (GCM) 10K type strain sequencing project: providing services to taxonomists for standard genome sequencing and annotation.</title>
        <authorList>
            <consortium name="The Broad Institute Genomics Platform"/>
            <consortium name="The Broad Institute Genome Sequencing Center for Infectious Disease"/>
            <person name="Wu L."/>
            <person name="Ma J."/>
        </authorList>
    </citation>
    <scope>NUCLEOTIDE SEQUENCE [LARGE SCALE GENOMIC DNA]</scope>
    <source>
        <strain evidence="6">CCUG 43114</strain>
    </source>
</reference>
<evidence type="ECO:0000256" key="3">
    <source>
        <dbReference type="SAM" id="MobiDB-lite"/>
    </source>
</evidence>
<comment type="pathway">
    <text evidence="2">Carbohydrate biosynthesis; dTDP-L-rhamnose biosynthesis.</text>
</comment>